<dbReference type="RefSeq" id="WP_138318853.1">
    <property type="nucleotide sequence ID" value="NZ_VCBC01000004.1"/>
</dbReference>
<evidence type="ECO:0000313" key="2">
    <source>
        <dbReference type="Proteomes" id="UP000307790"/>
    </source>
</evidence>
<keyword evidence="2" id="KW-1185">Reference proteome</keyword>
<dbReference type="EMBL" id="VCBC01000004">
    <property type="protein sequence ID" value="TLU66788.1"/>
    <property type="molecule type" value="Genomic_DNA"/>
</dbReference>
<proteinExistence type="predicted"/>
<comment type="caution">
    <text evidence="1">The sequence shown here is derived from an EMBL/GenBank/DDBJ whole genome shotgun (WGS) entry which is preliminary data.</text>
</comment>
<dbReference type="AlphaFoldDB" id="A0A5R9IXY1"/>
<reference evidence="1 2" key="1">
    <citation type="submission" date="2019-05" db="EMBL/GenBank/DDBJ databases">
        <title>Genome sequences of Thalassotalea litorea 1K03283.</title>
        <authorList>
            <person name="Zhang D."/>
        </authorList>
    </citation>
    <scope>NUCLEOTIDE SEQUENCE [LARGE SCALE GENOMIC DNA]</scope>
    <source>
        <strain evidence="1 2">MCCC 1K03283</strain>
    </source>
</reference>
<name>A0A5R9IXY1_9GAMM</name>
<dbReference type="OrthoDB" id="6387849at2"/>
<dbReference type="Proteomes" id="UP000307790">
    <property type="component" value="Unassembled WGS sequence"/>
</dbReference>
<evidence type="ECO:0000313" key="1">
    <source>
        <dbReference type="EMBL" id="TLU66788.1"/>
    </source>
</evidence>
<gene>
    <name evidence="1" type="ORF">FE810_04580</name>
</gene>
<organism evidence="1 2">
    <name type="scientific">Thalassotalea litorea</name>
    <dbReference type="NCBI Taxonomy" id="2020715"/>
    <lineage>
        <taxon>Bacteria</taxon>
        <taxon>Pseudomonadati</taxon>
        <taxon>Pseudomonadota</taxon>
        <taxon>Gammaproteobacteria</taxon>
        <taxon>Alteromonadales</taxon>
        <taxon>Colwelliaceae</taxon>
        <taxon>Thalassotalea</taxon>
    </lineage>
</organism>
<sequence>MDRNQLKQLNKLSAKSYNDQKALIKRILMGKPAKCPTCQQNLQFLETQDSKGATIRCRQGCTDIELDIS</sequence>
<accession>A0A5R9IXY1</accession>
<protein>
    <submittedName>
        <fullName evidence="1">Uncharacterized protein</fullName>
    </submittedName>
</protein>